<dbReference type="EMBL" id="CP033915">
    <property type="protein sequence ID" value="AZA87133.1"/>
    <property type="molecule type" value="Genomic_DNA"/>
</dbReference>
<evidence type="ECO:0000256" key="1">
    <source>
        <dbReference type="SAM" id="Coils"/>
    </source>
</evidence>
<dbReference type="RefSeq" id="WP_123854442.1">
    <property type="nucleotide sequence ID" value="NZ_CP033912.1"/>
</dbReference>
<keyword evidence="1" id="KW-0175">Coiled coil</keyword>
<proteinExistence type="predicted"/>
<sequence length="155" mass="18307">MNVRIKTLKKKIETKHTAFAISQTVYMHTRRTTNIDDLTAEEIEKIYNVFFPMEMSSEQELAHAKLQQNLKNRRSNILTIASRLGLKEPDSWDKFNNWMLTASKFKKRLNDHNLEELKELEIQFRGIENNYERSARTPGTKAWYHKNKLIPPSAN</sequence>
<dbReference type="Proteomes" id="UP000281741">
    <property type="component" value="Chromosome"/>
</dbReference>
<dbReference type="AlphaFoldDB" id="A0AAD0YES2"/>
<dbReference type="EMBL" id="CP033912">
    <property type="protein sequence ID" value="AZA95562.1"/>
    <property type="molecule type" value="Genomic_DNA"/>
</dbReference>
<evidence type="ECO:0000313" key="3">
    <source>
        <dbReference type="EMBL" id="AZA95562.1"/>
    </source>
</evidence>
<protein>
    <submittedName>
        <fullName evidence="2">Uncharacterized protein</fullName>
    </submittedName>
</protein>
<accession>A0AAD0YES2</accession>
<evidence type="ECO:0000313" key="5">
    <source>
        <dbReference type="Proteomes" id="UP000281741"/>
    </source>
</evidence>
<organism evidence="2 4">
    <name type="scientific">Chryseobacterium shandongense</name>
    <dbReference type="NCBI Taxonomy" id="1493872"/>
    <lineage>
        <taxon>Bacteria</taxon>
        <taxon>Pseudomonadati</taxon>
        <taxon>Bacteroidota</taxon>
        <taxon>Flavobacteriia</taxon>
        <taxon>Flavobacteriales</taxon>
        <taxon>Weeksellaceae</taxon>
        <taxon>Chryseobacterium group</taxon>
        <taxon>Chryseobacterium</taxon>
    </lineage>
</organism>
<reference evidence="4 5" key="1">
    <citation type="submission" date="2018-11" db="EMBL/GenBank/DDBJ databases">
        <title>Proposal to divide the Flavobacteriaceae and reorganize its genera based on Amino Acid Identity values calculated from whole genome sequences.</title>
        <authorList>
            <person name="Nicholson A.C."/>
            <person name="Gulvik C.A."/>
            <person name="Whitney A.M."/>
            <person name="Humrighouse B.W."/>
            <person name="Bell M."/>
            <person name="Holmes B."/>
            <person name="Steigerwalt A.G."/>
            <person name="Villarma A."/>
            <person name="Sheth M."/>
            <person name="Batra D."/>
            <person name="Pryor J."/>
            <person name="Bernardet J.-F."/>
            <person name="Hugo C."/>
            <person name="Kampfer P."/>
            <person name="Newman J."/>
            <person name="McQuiston J.R."/>
        </authorList>
    </citation>
    <scope>NUCLEOTIDE SEQUENCE [LARGE SCALE GENOMIC DNA]</scope>
    <source>
        <strain evidence="2 4">G0207</strain>
        <strain evidence="3 5">H5143</strain>
    </source>
</reference>
<evidence type="ECO:0000313" key="2">
    <source>
        <dbReference type="EMBL" id="AZA87133.1"/>
    </source>
</evidence>
<gene>
    <name evidence="2" type="ORF">EG349_10215</name>
    <name evidence="3" type="ORF">EG353_08290</name>
</gene>
<feature type="coiled-coil region" evidence="1">
    <location>
        <begin position="110"/>
        <end position="137"/>
    </location>
</feature>
<name>A0AAD0YES2_9FLAO</name>
<keyword evidence="5" id="KW-1185">Reference proteome</keyword>
<dbReference type="Proteomes" id="UP000274073">
    <property type="component" value="Chromosome"/>
</dbReference>
<evidence type="ECO:0000313" key="4">
    <source>
        <dbReference type="Proteomes" id="UP000274073"/>
    </source>
</evidence>